<comment type="caution">
    <text evidence="2">The sequence shown here is derived from an EMBL/GenBank/DDBJ whole genome shotgun (WGS) entry which is preliminary data.</text>
</comment>
<reference evidence="3" key="1">
    <citation type="submission" date="2023-07" db="EMBL/GenBank/DDBJ databases">
        <title>30 novel species of actinomycetes from the DSMZ collection.</title>
        <authorList>
            <person name="Nouioui I."/>
        </authorList>
    </citation>
    <scope>NUCLEOTIDE SEQUENCE [LARGE SCALE GENOMIC DNA]</scope>
    <source>
        <strain evidence="3">DSM 42041</strain>
    </source>
</reference>
<proteinExistence type="predicted"/>
<sequence>MNGPAHYREAERLARRAQSINDPACALVDAQLATAYATLAQAAATAMAASVDQEPETGMPPADVDAWFEVCGTKRPTVPDPAAEPGYGDYADAIPE</sequence>
<organism evidence="2 3">
    <name type="scientific">Streptomyces hazeniae</name>
    <dbReference type="NCBI Taxonomy" id="3075538"/>
    <lineage>
        <taxon>Bacteria</taxon>
        <taxon>Bacillati</taxon>
        <taxon>Actinomycetota</taxon>
        <taxon>Actinomycetes</taxon>
        <taxon>Kitasatosporales</taxon>
        <taxon>Streptomycetaceae</taxon>
        <taxon>Streptomyces</taxon>
    </lineage>
</organism>
<name>A0ABU2NKL0_9ACTN</name>
<evidence type="ECO:0000313" key="3">
    <source>
        <dbReference type="Proteomes" id="UP001183414"/>
    </source>
</evidence>
<dbReference type="Proteomes" id="UP001183414">
    <property type="component" value="Unassembled WGS sequence"/>
</dbReference>
<feature type="region of interest" description="Disordered" evidence="1">
    <location>
        <begin position="77"/>
        <end position="96"/>
    </location>
</feature>
<keyword evidence="3" id="KW-1185">Reference proteome</keyword>
<dbReference type="EMBL" id="JAVREQ010000001">
    <property type="protein sequence ID" value="MDT0377305.1"/>
    <property type="molecule type" value="Genomic_DNA"/>
</dbReference>
<evidence type="ECO:0000313" key="2">
    <source>
        <dbReference type="EMBL" id="MDT0377305.1"/>
    </source>
</evidence>
<gene>
    <name evidence="2" type="ORF">RM572_00755</name>
</gene>
<evidence type="ECO:0000256" key="1">
    <source>
        <dbReference type="SAM" id="MobiDB-lite"/>
    </source>
</evidence>
<dbReference type="RefSeq" id="WP_311671309.1">
    <property type="nucleotide sequence ID" value="NZ_JAVREQ010000001.1"/>
</dbReference>
<protein>
    <submittedName>
        <fullName evidence="2">Uncharacterized protein</fullName>
    </submittedName>
</protein>
<accession>A0ABU2NKL0</accession>